<dbReference type="STRING" id="926566.Terro_1202"/>
<dbReference type="OrthoDB" id="9780824at2"/>
<dbReference type="PANTHER" id="PTHR30055">
    <property type="entry name" value="HTH-TYPE TRANSCRIPTIONAL REGULATOR RUTR"/>
    <property type="match status" value="1"/>
</dbReference>
<gene>
    <name evidence="4" type="ordered locus">Terro_1202</name>
</gene>
<proteinExistence type="predicted"/>
<keyword evidence="5" id="KW-1185">Reference proteome</keyword>
<keyword evidence="1 2" id="KW-0238">DNA-binding</keyword>
<dbReference type="RefSeq" id="WP_014785081.1">
    <property type="nucleotide sequence ID" value="NC_018014.1"/>
</dbReference>
<evidence type="ECO:0000313" key="4">
    <source>
        <dbReference type="EMBL" id="AFL87512.1"/>
    </source>
</evidence>
<dbReference type="SUPFAM" id="SSF46689">
    <property type="entry name" value="Homeodomain-like"/>
    <property type="match status" value="1"/>
</dbReference>
<name>I3ZE44_TERRK</name>
<dbReference type="SUPFAM" id="SSF48498">
    <property type="entry name" value="Tetracyclin repressor-like, C-terminal domain"/>
    <property type="match status" value="1"/>
</dbReference>
<dbReference type="EMBL" id="CP003379">
    <property type="protein sequence ID" value="AFL87512.1"/>
    <property type="molecule type" value="Genomic_DNA"/>
</dbReference>
<dbReference type="PRINTS" id="PR00455">
    <property type="entry name" value="HTHTETR"/>
</dbReference>
<evidence type="ECO:0000256" key="1">
    <source>
        <dbReference type="ARBA" id="ARBA00023125"/>
    </source>
</evidence>
<protein>
    <submittedName>
        <fullName evidence="4">Transcriptional regulator</fullName>
    </submittedName>
</protein>
<dbReference type="Pfam" id="PF00440">
    <property type="entry name" value="TetR_N"/>
    <property type="match status" value="1"/>
</dbReference>
<reference evidence="4 5" key="1">
    <citation type="submission" date="2012-06" db="EMBL/GenBank/DDBJ databases">
        <title>Complete genome of Terriglobus roseus DSM 18391.</title>
        <authorList>
            <consortium name="US DOE Joint Genome Institute (JGI-PGF)"/>
            <person name="Lucas S."/>
            <person name="Copeland A."/>
            <person name="Lapidus A."/>
            <person name="Glavina del Rio T."/>
            <person name="Dalin E."/>
            <person name="Tice H."/>
            <person name="Bruce D."/>
            <person name="Goodwin L."/>
            <person name="Pitluck S."/>
            <person name="Peters L."/>
            <person name="Mikhailova N."/>
            <person name="Munk A.C.C."/>
            <person name="Kyrpides N."/>
            <person name="Mavromatis K."/>
            <person name="Ivanova N."/>
            <person name="Brettin T."/>
            <person name="Detter J.C."/>
            <person name="Han C."/>
            <person name="Larimer F."/>
            <person name="Land M."/>
            <person name="Hauser L."/>
            <person name="Markowitz V."/>
            <person name="Cheng J.-F."/>
            <person name="Hugenholtz P."/>
            <person name="Woyke T."/>
            <person name="Wu D."/>
            <person name="Brambilla E."/>
            <person name="Klenk H.-P."/>
            <person name="Eisen J.A."/>
        </authorList>
    </citation>
    <scope>NUCLEOTIDE SEQUENCE [LARGE SCALE GENOMIC DNA]</scope>
    <source>
        <strain evidence="5">DSM 18391 / NRRL B-41598 / KBS 63</strain>
    </source>
</reference>
<dbReference type="InterPro" id="IPR050109">
    <property type="entry name" value="HTH-type_TetR-like_transc_reg"/>
</dbReference>
<dbReference type="GO" id="GO:0000976">
    <property type="term" value="F:transcription cis-regulatory region binding"/>
    <property type="evidence" value="ECO:0007669"/>
    <property type="project" value="TreeGrafter"/>
</dbReference>
<sequence>MKQTERRASLIEAARTLFSERGFHGTTTKQIAAAAGVTESLIFRHFETKETLYRAVIDDYVENSRRPDWYDNIRGFMAGNADAELIRALISFVIEAYRSYPVMQRLVLFAILEGYHQEADRACHLPKALQTQVITYLRRRQKEGFLQPMDPAAMFHIIFGMARSYAIGKYVYKLKEMHASDQEAVEAFTQFAIRAALK</sequence>
<dbReference type="PROSITE" id="PS50977">
    <property type="entry name" value="HTH_TETR_2"/>
    <property type="match status" value="1"/>
</dbReference>
<dbReference type="InterPro" id="IPR009057">
    <property type="entry name" value="Homeodomain-like_sf"/>
</dbReference>
<evidence type="ECO:0000256" key="2">
    <source>
        <dbReference type="PROSITE-ProRule" id="PRU00335"/>
    </source>
</evidence>
<dbReference type="KEGG" id="trs:Terro_1202"/>
<organism evidence="4 5">
    <name type="scientific">Terriglobus roseus (strain DSM 18391 / NRRL B-41598 / KBS 63)</name>
    <dbReference type="NCBI Taxonomy" id="926566"/>
    <lineage>
        <taxon>Bacteria</taxon>
        <taxon>Pseudomonadati</taxon>
        <taxon>Acidobacteriota</taxon>
        <taxon>Terriglobia</taxon>
        <taxon>Terriglobales</taxon>
        <taxon>Acidobacteriaceae</taxon>
        <taxon>Terriglobus</taxon>
    </lineage>
</organism>
<dbReference type="Proteomes" id="UP000006056">
    <property type="component" value="Chromosome"/>
</dbReference>
<evidence type="ECO:0000259" key="3">
    <source>
        <dbReference type="PROSITE" id="PS50977"/>
    </source>
</evidence>
<dbReference type="GO" id="GO:0003700">
    <property type="term" value="F:DNA-binding transcription factor activity"/>
    <property type="evidence" value="ECO:0007669"/>
    <property type="project" value="TreeGrafter"/>
</dbReference>
<dbReference type="HOGENOM" id="CLU_069356_27_3_0"/>
<accession>I3ZE44</accession>
<dbReference type="PANTHER" id="PTHR30055:SF223">
    <property type="entry name" value="HTH-TYPE TRANSCRIPTIONAL REGULATOR UIDR"/>
    <property type="match status" value="1"/>
</dbReference>
<feature type="DNA-binding region" description="H-T-H motif" evidence="2">
    <location>
        <begin position="27"/>
        <end position="46"/>
    </location>
</feature>
<dbReference type="AlphaFoldDB" id="I3ZE44"/>
<dbReference type="InterPro" id="IPR036271">
    <property type="entry name" value="Tet_transcr_reg_TetR-rel_C_sf"/>
</dbReference>
<dbReference type="eggNOG" id="COG1309">
    <property type="taxonomic scope" value="Bacteria"/>
</dbReference>
<evidence type="ECO:0000313" key="5">
    <source>
        <dbReference type="Proteomes" id="UP000006056"/>
    </source>
</evidence>
<dbReference type="Gene3D" id="1.10.357.10">
    <property type="entry name" value="Tetracycline Repressor, domain 2"/>
    <property type="match status" value="1"/>
</dbReference>
<dbReference type="InterPro" id="IPR001647">
    <property type="entry name" value="HTH_TetR"/>
</dbReference>
<feature type="domain" description="HTH tetR-type" evidence="3">
    <location>
        <begin position="4"/>
        <end position="64"/>
    </location>
</feature>